<accession>J1JWS7</accession>
<name>J1JWS7_9HYPH</name>
<proteinExistence type="predicted"/>
<reference evidence="1 2" key="1">
    <citation type="submission" date="2012-03" db="EMBL/GenBank/DDBJ databases">
        <title>The Genome Sequence of Bartonella tamiae Th239.</title>
        <authorList>
            <consortium name="The Broad Institute Genome Sequencing Platform"/>
            <consortium name="The Broad Institute Genome Sequencing Center for Infectious Disease"/>
            <person name="Feldgarden M."/>
            <person name="Kirby J."/>
            <person name="Kosoy M."/>
            <person name="Birtles R."/>
            <person name="Probert W.S."/>
            <person name="Chiaraviglio L."/>
            <person name="Young S.K."/>
            <person name="Zeng Q."/>
            <person name="Gargeya S."/>
            <person name="Fitzgerald M."/>
            <person name="Haas B."/>
            <person name="Abouelleil A."/>
            <person name="Alvarado L."/>
            <person name="Arachchi H.M."/>
            <person name="Berlin A."/>
            <person name="Chapman S.B."/>
            <person name="Gearin G."/>
            <person name="Goldberg J."/>
            <person name="Griggs A."/>
            <person name="Gujja S."/>
            <person name="Hansen M."/>
            <person name="Heiman D."/>
            <person name="Howarth C."/>
            <person name="Larimer J."/>
            <person name="Lui A."/>
            <person name="MacDonald P.J.P."/>
            <person name="McCowen C."/>
            <person name="Montmayeur A."/>
            <person name="Murphy C."/>
            <person name="Neiman D."/>
            <person name="Pearson M."/>
            <person name="Priest M."/>
            <person name="Roberts A."/>
            <person name="Saif S."/>
            <person name="Shea T."/>
            <person name="Sisk P."/>
            <person name="Stolte C."/>
            <person name="Sykes S."/>
            <person name="Wortman J."/>
            <person name="Nusbaum C."/>
            <person name="Birren B."/>
        </authorList>
    </citation>
    <scope>NUCLEOTIDE SEQUENCE [LARGE SCALE GENOMIC DNA]</scope>
    <source>
        <strain evidence="1 2">Th239</strain>
    </source>
</reference>
<evidence type="ECO:0008006" key="3">
    <source>
        <dbReference type="Google" id="ProtNLM"/>
    </source>
</evidence>
<dbReference type="AlphaFoldDB" id="J1JWS7"/>
<dbReference type="STRING" id="1094558.ME5_01596"/>
<keyword evidence="2" id="KW-1185">Reference proteome</keyword>
<evidence type="ECO:0000313" key="2">
    <source>
        <dbReference type="Proteomes" id="UP000008952"/>
    </source>
</evidence>
<gene>
    <name evidence="1" type="ORF">ME5_01596</name>
</gene>
<dbReference type="EMBL" id="AIMB01000008">
    <property type="protein sequence ID" value="EJF89045.1"/>
    <property type="molecule type" value="Genomic_DNA"/>
</dbReference>
<evidence type="ECO:0000313" key="1">
    <source>
        <dbReference type="EMBL" id="EJF89045.1"/>
    </source>
</evidence>
<organism evidence="1 2">
    <name type="scientific">Bartonella tamiae Th239</name>
    <dbReference type="NCBI Taxonomy" id="1094558"/>
    <lineage>
        <taxon>Bacteria</taxon>
        <taxon>Pseudomonadati</taxon>
        <taxon>Pseudomonadota</taxon>
        <taxon>Alphaproteobacteria</taxon>
        <taxon>Hyphomicrobiales</taxon>
        <taxon>Bartonellaceae</taxon>
        <taxon>Bartonella</taxon>
    </lineage>
</organism>
<dbReference type="Proteomes" id="UP000008952">
    <property type="component" value="Unassembled WGS sequence"/>
</dbReference>
<protein>
    <recommendedName>
        <fullName evidence="3">DUF4169 domain-containing protein</fullName>
    </recommendedName>
</protein>
<dbReference type="PATRIC" id="fig|1094558.3.peg.1708"/>
<dbReference type="InterPro" id="IPR025227">
    <property type="entry name" value="DUF4169"/>
</dbReference>
<comment type="caution">
    <text evidence="1">The sequence shown here is derived from an EMBL/GenBank/DDBJ whole genome shotgun (WGS) entry which is preliminary data.</text>
</comment>
<sequence>MTNRRLMWFLWMLLEKINNHTMNDITNLRQFRKKKQLEKEEQLAEQNRHLFGRTKAEKQFDLRLKIKNKRLNEVARLDKDQMEQHKINDVMTTSDEHD</sequence>
<dbReference type="Pfam" id="PF13770">
    <property type="entry name" value="DUF4169"/>
    <property type="match status" value="1"/>
</dbReference>
<dbReference type="HOGENOM" id="CLU_2328125_0_0_5"/>